<evidence type="ECO:0000256" key="3">
    <source>
        <dbReference type="ARBA" id="ARBA00001947"/>
    </source>
</evidence>
<dbReference type="GO" id="GO:0046872">
    <property type="term" value="F:metal ion binding"/>
    <property type="evidence" value="ECO:0007669"/>
    <property type="project" value="UniProtKB-KW"/>
</dbReference>
<dbReference type="AlphaFoldDB" id="A0A381XXI4"/>
<keyword evidence="7" id="KW-0520">NAD</keyword>
<dbReference type="Pfam" id="PF24621">
    <property type="entry name" value="DHQS_C"/>
    <property type="match status" value="1"/>
</dbReference>
<name>A0A381XXI4_9ZZZZ</name>
<comment type="cofactor">
    <cofactor evidence="1">
        <name>NAD(+)</name>
        <dbReference type="ChEBI" id="CHEBI:57540"/>
    </cofactor>
</comment>
<comment type="cofactor">
    <cofactor evidence="3">
        <name>Zn(2+)</name>
        <dbReference type="ChEBI" id="CHEBI:29105"/>
    </cofactor>
</comment>
<dbReference type="InterPro" id="IPR016037">
    <property type="entry name" value="DHQ_synth_AroB"/>
</dbReference>
<dbReference type="FunFam" id="3.40.50.1970:FF:000007">
    <property type="entry name" value="Pentafunctional AROM polypeptide"/>
    <property type="match status" value="1"/>
</dbReference>
<dbReference type="Gene3D" id="3.40.50.1970">
    <property type="match status" value="1"/>
</dbReference>
<evidence type="ECO:0000259" key="11">
    <source>
        <dbReference type="Pfam" id="PF24621"/>
    </source>
</evidence>
<evidence type="ECO:0000256" key="5">
    <source>
        <dbReference type="ARBA" id="ARBA00022741"/>
    </source>
</evidence>
<dbReference type="PIRSF" id="PIRSF001455">
    <property type="entry name" value="DHQ_synth"/>
    <property type="match status" value="1"/>
</dbReference>
<evidence type="ECO:0000256" key="4">
    <source>
        <dbReference type="ARBA" id="ARBA00022723"/>
    </source>
</evidence>
<dbReference type="Pfam" id="PF01761">
    <property type="entry name" value="DHQ_synthase"/>
    <property type="match status" value="1"/>
</dbReference>
<dbReference type="GO" id="GO:0009073">
    <property type="term" value="P:aromatic amino acid family biosynthetic process"/>
    <property type="evidence" value="ECO:0007669"/>
    <property type="project" value="InterPro"/>
</dbReference>
<dbReference type="InterPro" id="IPR050071">
    <property type="entry name" value="Dehydroquinate_synthase"/>
</dbReference>
<gene>
    <name evidence="12" type="ORF">METZ01_LOCUS122360</name>
</gene>
<keyword evidence="4" id="KW-0479">Metal-binding</keyword>
<dbReference type="SUPFAM" id="SSF56796">
    <property type="entry name" value="Dehydroquinate synthase-like"/>
    <property type="match status" value="1"/>
</dbReference>
<keyword evidence="8" id="KW-0456">Lyase</keyword>
<dbReference type="InterPro" id="IPR056179">
    <property type="entry name" value="DHQS_C"/>
</dbReference>
<dbReference type="PANTHER" id="PTHR43622">
    <property type="entry name" value="3-DEHYDROQUINATE SYNTHASE"/>
    <property type="match status" value="1"/>
</dbReference>
<dbReference type="InterPro" id="IPR030960">
    <property type="entry name" value="DHQS/DOIS_N"/>
</dbReference>
<keyword evidence="5" id="KW-0547">Nucleotide-binding</keyword>
<comment type="cofactor">
    <cofactor evidence="2">
        <name>Co(2+)</name>
        <dbReference type="ChEBI" id="CHEBI:48828"/>
    </cofactor>
</comment>
<accession>A0A381XXI4</accession>
<evidence type="ECO:0000256" key="6">
    <source>
        <dbReference type="ARBA" id="ARBA00022833"/>
    </source>
</evidence>
<proteinExistence type="inferred from homology"/>
<evidence type="ECO:0000256" key="2">
    <source>
        <dbReference type="ARBA" id="ARBA00001941"/>
    </source>
</evidence>
<keyword evidence="6" id="KW-0862">Zinc</keyword>
<evidence type="ECO:0000256" key="9">
    <source>
        <dbReference type="ARBA" id="ARBA00023285"/>
    </source>
</evidence>
<dbReference type="GO" id="GO:0000166">
    <property type="term" value="F:nucleotide binding"/>
    <property type="evidence" value="ECO:0007669"/>
    <property type="project" value="UniProtKB-KW"/>
</dbReference>
<evidence type="ECO:0000313" key="12">
    <source>
        <dbReference type="EMBL" id="SVA69506.1"/>
    </source>
</evidence>
<dbReference type="EMBL" id="UINC01016749">
    <property type="protein sequence ID" value="SVA69506.1"/>
    <property type="molecule type" value="Genomic_DNA"/>
</dbReference>
<dbReference type="HAMAP" id="MF_00110">
    <property type="entry name" value="DHQ_synthase"/>
    <property type="match status" value="1"/>
</dbReference>
<organism evidence="12">
    <name type="scientific">marine metagenome</name>
    <dbReference type="NCBI Taxonomy" id="408172"/>
    <lineage>
        <taxon>unclassified sequences</taxon>
        <taxon>metagenomes</taxon>
        <taxon>ecological metagenomes</taxon>
    </lineage>
</organism>
<dbReference type="InterPro" id="IPR030963">
    <property type="entry name" value="DHQ_synth_fam"/>
</dbReference>
<dbReference type="CDD" id="cd08195">
    <property type="entry name" value="DHQS"/>
    <property type="match status" value="1"/>
</dbReference>
<dbReference type="Gene3D" id="1.20.1090.10">
    <property type="entry name" value="Dehydroquinate synthase-like - alpha domain"/>
    <property type="match status" value="1"/>
</dbReference>
<sequence>MPGGSPREYEIVLGIELPNGVADDLVRWQGAQRWAVITDTRVGPLYGEPLAQALRDLGVEAHCLEFPAGEQSKTRETVADLQDRLIDLRYGRDSWVIAVGGGVVGDVAGFVAATLFRGIPCVQVPTTLLAMVDSSVGGKTGVDTSAGKNLVGAFLQPRRVLVDFETLSSLPREEIASGMAEIIKYGVILDADLFESLEGDFLEATLTGSEAALSRIVARSCDLKATVVSLDETEGGYRQILNFGHTVGHAIEAVQAYGLRHGEAVAIGMVVEARLASQKIGAPDDLADRIASLCARAGLPTQLPPGCSADAIVKAAFYDKKVRRGEIRCALPNTLGTMSVWNGEYGIPVKAEELMASLLP</sequence>
<feature type="domain" description="3-dehydroquinate synthase C-terminal" evidence="11">
    <location>
        <begin position="178"/>
        <end position="322"/>
    </location>
</feature>
<dbReference type="GO" id="GO:0005737">
    <property type="term" value="C:cytoplasm"/>
    <property type="evidence" value="ECO:0007669"/>
    <property type="project" value="InterPro"/>
</dbReference>
<reference evidence="12" key="1">
    <citation type="submission" date="2018-05" db="EMBL/GenBank/DDBJ databases">
        <authorList>
            <person name="Lanie J.A."/>
            <person name="Ng W.-L."/>
            <person name="Kazmierczak K.M."/>
            <person name="Andrzejewski T.M."/>
            <person name="Davidsen T.M."/>
            <person name="Wayne K.J."/>
            <person name="Tettelin H."/>
            <person name="Glass J.I."/>
            <person name="Rusch D."/>
            <person name="Podicherti R."/>
            <person name="Tsui H.-C.T."/>
            <person name="Winkler M.E."/>
        </authorList>
    </citation>
    <scope>NUCLEOTIDE SEQUENCE</scope>
</reference>
<evidence type="ECO:0000256" key="8">
    <source>
        <dbReference type="ARBA" id="ARBA00023239"/>
    </source>
</evidence>
<dbReference type="NCBIfam" id="TIGR01357">
    <property type="entry name" value="aroB"/>
    <property type="match status" value="1"/>
</dbReference>
<keyword evidence="9" id="KW-0170">Cobalt</keyword>
<feature type="domain" description="3-dehydroquinate synthase N-terminal" evidence="10">
    <location>
        <begin position="65"/>
        <end position="176"/>
    </location>
</feature>
<evidence type="ECO:0000256" key="7">
    <source>
        <dbReference type="ARBA" id="ARBA00023027"/>
    </source>
</evidence>
<protein>
    <submittedName>
        <fullName evidence="12">Uncharacterized protein</fullName>
    </submittedName>
</protein>
<evidence type="ECO:0000259" key="10">
    <source>
        <dbReference type="Pfam" id="PF01761"/>
    </source>
</evidence>
<evidence type="ECO:0000256" key="1">
    <source>
        <dbReference type="ARBA" id="ARBA00001911"/>
    </source>
</evidence>
<dbReference type="PANTHER" id="PTHR43622:SF1">
    <property type="entry name" value="3-DEHYDROQUINATE SYNTHASE"/>
    <property type="match status" value="1"/>
</dbReference>
<dbReference type="GO" id="GO:0003856">
    <property type="term" value="F:3-dehydroquinate synthase activity"/>
    <property type="evidence" value="ECO:0007669"/>
    <property type="project" value="InterPro"/>
</dbReference>